<proteinExistence type="predicted"/>
<dbReference type="Gene3D" id="2.40.70.10">
    <property type="entry name" value="Acid Proteases"/>
    <property type="match status" value="1"/>
</dbReference>
<evidence type="ECO:0000313" key="1">
    <source>
        <dbReference type="EMBL" id="AES75072.1"/>
    </source>
</evidence>
<protein>
    <submittedName>
        <fullName evidence="1 2">Uncharacterized protein</fullName>
    </submittedName>
</protein>
<keyword evidence="3" id="KW-1185">Reference proteome</keyword>
<dbReference type="Proteomes" id="UP000002051">
    <property type="component" value="Chromosome 6"/>
</dbReference>
<reference evidence="2" key="3">
    <citation type="submission" date="2015-04" db="UniProtKB">
        <authorList>
            <consortium name="EnsemblPlants"/>
        </authorList>
    </citation>
    <scope>IDENTIFICATION</scope>
    <source>
        <strain evidence="2">cv. Jemalong A17</strain>
    </source>
</reference>
<dbReference type="InterPro" id="IPR021109">
    <property type="entry name" value="Peptidase_aspartic_dom_sf"/>
</dbReference>
<name>G7KNP9_MEDTR</name>
<dbReference type="EMBL" id="CM001222">
    <property type="protein sequence ID" value="AES75072.1"/>
    <property type="molecule type" value="Genomic_DNA"/>
</dbReference>
<dbReference type="AlphaFoldDB" id="G7KNP9"/>
<dbReference type="PaxDb" id="3880-AES75072"/>
<reference evidence="1 3" key="1">
    <citation type="journal article" date="2011" name="Nature">
        <title>The Medicago genome provides insight into the evolution of rhizobial symbioses.</title>
        <authorList>
            <person name="Young N.D."/>
            <person name="Debelle F."/>
            <person name="Oldroyd G.E."/>
            <person name="Geurts R."/>
            <person name="Cannon S.B."/>
            <person name="Udvardi M.K."/>
            <person name="Benedito V.A."/>
            <person name="Mayer K.F."/>
            <person name="Gouzy J."/>
            <person name="Schoof H."/>
            <person name="Van de Peer Y."/>
            <person name="Proost S."/>
            <person name="Cook D.R."/>
            <person name="Meyers B.C."/>
            <person name="Spannagl M."/>
            <person name="Cheung F."/>
            <person name="De Mita S."/>
            <person name="Krishnakumar V."/>
            <person name="Gundlach H."/>
            <person name="Zhou S."/>
            <person name="Mudge J."/>
            <person name="Bharti A.K."/>
            <person name="Murray J.D."/>
            <person name="Naoumkina M.A."/>
            <person name="Rosen B."/>
            <person name="Silverstein K.A."/>
            <person name="Tang H."/>
            <person name="Rombauts S."/>
            <person name="Zhao P.X."/>
            <person name="Zhou P."/>
            <person name="Barbe V."/>
            <person name="Bardou P."/>
            <person name="Bechner M."/>
            <person name="Bellec A."/>
            <person name="Berger A."/>
            <person name="Berges H."/>
            <person name="Bidwell S."/>
            <person name="Bisseling T."/>
            <person name="Choisne N."/>
            <person name="Couloux A."/>
            <person name="Denny R."/>
            <person name="Deshpande S."/>
            <person name="Dai X."/>
            <person name="Doyle J.J."/>
            <person name="Dudez A.M."/>
            <person name="Farmer A.D."/>
            <person name="Fouteau S."/>
            <person name="Franken C."/>
            <person name="Gibelin C."/>
            <person name="Gish J."/>
            <person name="Goldstein S."/>
            <person name="Gonzalez A.J."/>
            <person name="Green P.J."/>
            <person name="Hallab A."/>
            <person name="Hartog M."/>
            <person name="Hua A."/>
            <person name="Humphray S.J."/>
            <person name="Jeong D.H."/>
            <person name="Jing Y."/>
            <person name="Jocker A."/>
            <person name="Kenton S.M."/>
            <person name="Kim D.J."/>
            <person name="Klee K."/>
            <person name="Lai H."/>
            <person name="Lang C."/>
            <person name="Lin S."/>
            <person name="Macmil S.L."/>
            <person name="Magdelenat G."/>
            <person name="Matthews L."/>
            <person name="McCorrison J."/>
            <person name="Monaghan E.L."/>
            <person name="Mun J.H."/>
            <person name="Najar F.Z."/>
            <person name="Nicholson C."/>
            <person name="Noirot C."/>
            <person name="O'Bleness M."/>
            <person name="Paule C.R."/>
            <person name="Poulain J."/>
            <person name="Prion F."/>
            <person name="Qin B."/>
            <person name="Qu C."/>
            <person name="Retzel E.F."/>
            <person name="Riddle C."/>
            <person name="Sallet E."/>
            <person name="Samain S."/>
            <person name="Samson N."/>
            <person name="Sanders I."/>
            <person name="Saurat O."/>
            <person name="Scarpelli C."/>
            <person name="Schiex T."/>
            <person name="Segurens B."/>
            <person name="Severin A.J."/>
            <person name="Sherrier D.J."/>
            <person name="Shi R."/>
            <person name="Sims S."/>
            <person name="Singer S.R."/>
            <person name="Sinharoy S."/>
            <person name="Sterck L."/>
            <person name="Viollet A."/>
            <person name="Wang B.B."/>
            <person name="Wang K."/>
            <person name="Wang M."/>
            <person name="Wang X."/>
            <person name="Warfsmann J."/>
            <person name="Weissenbach J."/>
            <person name="White D.D."/>
            <person name="White J.D."/>
            <person name="Wiley G.B."/>
            <person name="Wincker P."/>
            <person name="Xing Y."/>
            <person name="Yang L."/>
            <person name="Yao Z."/>
            <person name="Ying F."/>
            <person name="Zhai J."/>
            <person name="Zhou L."/>
            <person name="Zuber A."/>
            <person name="Denarie J."/>
            <person name="Dixon R.A."/>
            <person name="May G.D."/>
            <person name="Schwartz D.C."/>
            <person name="Rogers J."/>
            <person name="Quetier F."/>
            <person name="Town C.D."/>
            <person name="Roe B.A."/>
        </authorList>
    </citation>
    <scope>NUCLEOTIDE SEQUENCE [LARGE SCALE GENOMIC DNA]</scope>
    <source>
        <strain evidence="1">A17</strain>
        <strain evidence="2 3">cv. Jemalong A17</strain>
    </source>
</reference>
<gene>
    <name evidence="1" type="ordered locus">MTR_6g023930</name>
</gene>
<dbReference type="HOGENOM" id="CLU_2501358_0_0_1"/>
<dbReference type="PANTHER" id="PTHR33067">
    <property type="entry name" value="RNA-DIRECTED DNA POLYMERASE-RELATED"/>
    <property type="match status" value="1"/>
</dbReference>
<dbReference type="EnsemblPlants" id="AES75072">
    <property type="protein sequence ID" value="AES75072"/>
    <property type="gene ID" value="MTR_6g023930"/>
</dbReference>
<organism evidence="1 3">
    <name type="scientific">Medicago truncatula</name>
    <name type="common">Barrel medic</name>
    <name type="synonym">Medicago tribuloides</name>
    <dbReference type="NCBI Taxonomy" id="3880"/>
    <lineage>
        <taxon>Eukaryota</taxon>
        <taxon>Viridiplantae</taxon>
        <taxon>Streptophyta</taxon>
        <taxon>Embryophyta</taxon>
        <taxon>Tracheophyta</taxon>
        <taxon>Spermatophyta</taxon>
        <taxon>Magnoliopsida</taxon>
        <taxon>eudicotyledons</taxon>
        <taxon>Gunneridae</taxon>
        <taxon>Pentapetalae</taxon>
        <taxon>rosids</taxon>
        <taxon>fabids</taxon>
        <taxon>Fabales</taxon>
        <taxon>Fabaceae</taxon>
        <taxon>Papilionoideae</taxon>
        <taxon>50 kb inversion clade</taxon>
        <taxon>NPAAA clade</taxon>
        <taxon>Hologalegina</taxon>
        <taxon>IRL clade</taxon>
        <taxon>Trifolieae</taxon>
        <taxon>Medicago</taxon>
    </lineage>
</organism>
<evidence type="ECO:0000313" key="2">
    <source>
        <dbReference type="EnsemblPlants" id="AES75072"/>
    </source>
</evidence>
<sequence>MVEQIIQISPTNATTLANLHNRVVENVMIKVDGFMFPIEVIVMKMEGMEKFLLILGSTFLATTRAIIDVDRHGNQTHTRGTHPNQS</sequence>
<dbReference type="PANTHER" id="PTHR33067:SF9">
    <property type="entry name" value="RNA-DIRECTED DNA POLYMERASE"/>
    <property type="match status" value="1"/>
</dbReference>
<reference evidence="1 3" key="2">
    <citation type="journal article" date="2014" name="BMC Genomics">
        <title>An improved genome release (version Mt4.0) for the model legume Medicago truncatula.</title>
        <authorList>
            <person name="Tang H."/>
            <person name="Krishnakumar V."/>
            <person name="Bidwell S."/>
            <person name="Rosen B."/>
            <person name="Chan A."/>
            <person name="Zhou S."/>
            <person name="Gentzbittel L."/>
            <person name="Childs K.L."/>
            <person name="Yandell M."/>
            <person name="Gundlach H."/>
            <person name="Mayer K.F."/>
            <person name="Schwartz D.C."/>
            <person name="Town C.D."/>
        </authorList>
    </citation>
    <scope>GENOME REANNOTATION</scope>
    <source>
        <strain evidence="2 3">cv. Jemalong A17</strain>
    </source>
</reference>
<evidence type="ECO:0000313" key="3">
    <source>
        <dbReference type="Proteomes" id="UP000002051"/>
    </source>
</evidence>
<accession>G7KNP9</accession>